<dbReference type="Proteomes" id="UP001492380">
    <property type="component" value="Unassembled WGS sequence"/>
</dbReference>
<name>A0ABR1YQ09_9PEZI</name>
<feature type="transmembrane region" description="Helical" evidence="5">
    <location>
        <begin position="145"/>
        <end position="168"/>
    </location>
</feature>
<feature type="transmembrane region" description="Helical" evidence="5">
    <location>
        <begin position="20"/>
        <end position="39"/>
    </location>
</feature>
<dbReference type="PANTHER" id="PTHR16201:SF11">
    <property type="entry name" value="PQ-LOOP REPEAT-CONTAINING PROTEIN"/>
    <property type="match status" value="1"/>
</dbReference>
<comment type="subcellular location">
    <subcellularLocation>
        <location evidence="1">Membrane</location>
        <topology evidence="1">Multi-pass membrane protein</topology>
    </subcellularLocation>
</comment>
<dbReference type="EMBL" id="JBBWRZ010000005">
    <property type="protein sequence ID" value="KAK8235527.1"/>
    <property type="molecule type" value="Genomic_DNA"/>
</dbReference>
<keyword evidence="7" id="KW-1185">Reference proteome</keyword>
<dbReference type="SMART" id="SM00679">
    <property type="entry name" value="CTNS"/>
    <property type="match status" value="2"/>
</dbReference>
<feature type="transmembrane region" description="Helical" evidence="5">
    <location>
        <begin position="174"/>
        <end position="194"/>
    </location>
</feature>
<feature type="transmembrane region" description="Helical" evidence="5">
    <location>
        <begin position="206"/>
        <end position="225"/>
    </location>
</feature>
<evidence type="ECO:0000256" key="3">
    <source>
        <dbReference type="ARBA" id="ARBA00022989"/>
    </source>
</evidence>
<feature type="transmembrane region" description="Helical" evidence="5">
    <location>
        <begin position="93"/>
        <end position="120"/>
    </location>
</feature>
<keyword evidence="2 5" id="KW-0812">Transmembrane</keyword>
<keyword evidence="3 5" id="KW-1133">Transmembrane helix</keyword>
<evidence type="ECO:0000256" key="4">
    <source>
        <dbReference type="ARBA" id="ARBA00023136"/>
    </source>
</evidence>
<feature type="transmembrane region" description="Helical" evidence="5">
    <location>
        <begin position="51"/>
        <end position="73"/>
    </location>
</feature>
<keyword evidence="4 5" id="KW-0472">Membrane</keyword>
<sequence>MDSWEAISDECKPLAHPNLGNFGLSIFILLGILVSYLPQHAKIILRRSSEGLSPWFVLLGTTSGTSAIANILVLPKSRSDIGCCDEIGGFPCAAALLGIAQVGVQWSCFFLIMLLFLVFFPRDQTTAVESSPEDENRSPYTIRQALGVVVISIVHFLVVFLVSVILLGRFPEKLQLWANILGIMATCLASIQYLPQIWTTWRLQHVYSLSIPMMLIQTPGSFVWATSLAVRLGPSGWSAWGVYIVTGCLQGVLLAMGIWFWFRDRKLQKGVTGNGVHAASEQTPLLQDERRDG</sequence>
<dbReference type="InterPro" id="IPR006603">
    <property type="entry name" value="PQ-loop_rpt"/>
</dbReference>
<evidence type="ECO:0000313" key="6">
    <source>
        <dbReference type="EMBL" id="KAK8235527.1"/>
    </source>
</evidence>
<evidence type="ECO:0000313" key="7">
    <source>
        <dbReference type="Proteomes" id="UP001492380"/>
    </source>
</evidence>
<dbReference type="Gene3D" id="1.20.1280.290">
    <property type="match status" value="2"/>
</dbReference>
<reference evidence="6 7" key="1">
    <citation type="submission" date="2024-04" db="EMBL/GenBank/DDBJ databases">
        <title>Phyllosticta paracitricarpa is synonymous to the EU quarantine fungus P. citricarpa based on phylogenomic analyses.</title>
        <authorList>
            <consortium name="Lawrence Berkeley National Laboratory"/>
            <person name="Van Ingen-Buijs V.A."/>
            <person name="Van Westerhoven A.C."/>
            <person name="Haridas S."/>
            <person name="Skiadas P."/>
            <person name="Martin F."/>
            <person name="Groenewald J.Z."/>
            <person name="Crous P.W."/>
            <person name="Seidl M.F."/>
        </authorList>
    </citation>
    <scope>NUCLEOTIDE SEQUENCE [LARGE SCALE GENOMIC DNA]</scope>
    <source>
        <strain evidence="6 7">CBS 123374</strain>
    </source>
</reference>
<evidence type="ECO:0000256" key="1">
    <source>
        <dbReference type="ARBA" id="ARBA00004141"/>
    </source>
</evidence>
<evidence type="ECO:0000256" key="2">
    <source>
        <dbReference type="ARBA" id="ARBA00022692"/>
    </source>
</evidence>
<evidence type="ECO:0000256" key="5">
    <source>
        <dbReference type="SAM" id="Phobius"/>
    </source>
</evidence>
<protein>
    <submittedName>
        <fullName evidence="6">PQ loop repeat protein-like protein</fullName>
    </submittedName>
</protein>
<dbReference type="PANTHER" id="PTHR16201">
    <property type="entry name" value="SEVEN TRANSMEMBRANE PROTEIN 1-RELATED"/>
    <property type="match status" value="1"/>
</dbReference>
<dbReference type="Pfam" id="PF04193">
    <property type="entry name" value="PQ-loop"/>
    <property type="match status" value="2"/>
</dbReference>
<organism evidence="6 7">
    <name type="scientific">Phyllosticta capitalensis</name>
    <dbReference type="NCBI Taxonomy" id="121624"/>
    <lineage>
        <taxon>Eukaryota</taxon>
        <taxon>Fungi</taxon>
        <taxon>Dikarya</taxon>
        <taxon>Ascomycota</taxon>
        <taxon>Pezizomycotina</taxon>
        <taxon>Dothideomycetes</taxon>
        <taxon>Dothideomycetes incertae sedis</taxon>
        <taxon>Botryosphaeriales</taxon>
        <taxon>Phyllostictaceae</taxon>
        <taxon>Phyllosticta</taxon>
    </lineage>
</organism>
<feature type="transmembrane region" description="Helical" evidence="5">
    <location>
        <begin position="237"/>
        <end position="262"/>
    </location>
</feature>
<dbReference type="InterPro" id="IPR051415">
    <property type="entry name" value="LAAT-1"/>
</dbReference>
<proteinExistence type="predicted"/>
<gene>
    <name evidence="6" type="ORF">HDK90DRAFT_485049</name>
</gene>
<comment type="caution">
    <text evidence="6">The sequence shown here is derived from an EMBL/GenBank/DDBJ whole genome shotgun (WGS) entry which is preliminary data.</text>
</comment>
<accession>A0ABR1YQ09</accession>